<accession>A0ABP6ZH89</accession>
<protein>
    <submittedName>
        <fullName evidence="1">Uncharacterized protein</fullName>
    </submittedName>
</protein>
<name>A0ABP6ZH89_9ACTN</name>
<evidence type="ECO:0000313" key="2">
    <source>
        <dbReference type="Proteomes" id="UP001501074"/>
    </source>
</evidence>
<gene>
    <name evidence="1" type="ORF">GCM10022223_25840</name>
</gene>
<comment type="caution">
    <text evidence="1">The sequence shown here is derived from an EMBL/GenBank/DDBJ whole genome shotgun (WGS) entry which is preliminary data.</text>
</comment>
<sequence>MGPNQACICLPEGSEHISAASTRPFVTPDTSRGGLFDLSATQARRCATLRDLPHWTDMNDL</sequence>
<dbReference type="EMBL" id="BAAAZO010000003">
    <property type="protein sequence ID" value="GAA3608639.1"/>
    <property type="molecule type" value="Genomic_DNA"/>
</dbReference>
<reference evidence="2" key="1">
    <citation type="journal article" date="2019" name="Int. J. Syst. Evol. Microbiol.">
        <title>The Global Catalogue of Microorganisms (GCM) 10K type strain sequencing project: providing services to taxonomists for standard genome sequencing and annotation.</title>
        <authorList>
            <consortium name="The Broad Institute Genomics Platform"/>
            <consortium name="The Broad Institute Genome Sequencing Center for Infectious Disease"/>
            <person name="Wu L."/>
            <person name="Ma J."/>
        </authorList>
    </citation>
    <scope>NUCLEOTIDE SEQUENCE [LARGE SCALE GENOMIC DNA]</scope>
    <source>
        <strain evidence="2">JCM 16902</strain>
    </source>
</reference>
<dbReference type="Proteomes" id="UP001501074">
    <property type="component" value="Unassembled WGS sequence"/>
</dbReference>
<evidence type="ECO:0000313" key="1">
    <source>
        <dbReference type="EMBL" id="GAA3608639.1"/>
    </source>
</evidence>
<keyword evidence="2" id="KW-1185">Reference proteome</keyword>
<organism evidence="1 2">
    <name type="scientific">Kineosporia mesophila</name>
    <dbReference type="NCBI Taxonomy" id="566012"/>
    <lineage>
        <taxon>Bacteria</taxon>
        <taxon>Bacillati</taxon>
        <taxon>Actinomycetota</taxon>
        <taxon>Actinomycetes</taxon>
        <taxon>Kineosporiales</taxon>
        <taxon>Kineosporiaceae</taxon>
        <taxon>Kineosporia</taxon>
    </lineage>
</organism>
<proteinExistence type="predicted"/>